<evidence type="ECO:0000313" key="2">
    <source>
        <dbReference type="EMBL" id="KAF1997992.1"/>
    </source>
</evidence>
<feature type="region of interest" description="Disordered" evidence="1">
    <location>
        <begin position="54"/>
        <end position="79"/>
    </location>
</feature>
<dbReference type="AlphaFoldDB" id="A0A6A5W8B2"/>
<keyword evidence="3" id="KW-1185">Reference proteome</keyword>
<protein>
    <submittedName>
        <fullName evidence="2">Uncharacterized protein</fullName>
    </submittedName>
</protein>
<accession>A0A6A5W8B2</accession>
<name>A0A6A5W8B2_9PLEO</name>
<gene>
    <name evidence="2" type="ORF">P154DRAFT_578282</name>
</gene>
<proteinExistence type="predicted"/>
<evidence type="ECO:0000256" key="1">
    <source>
        <dbReference type="SAM" id="MobiDB-lite"/>
    </source>
</evidence>
<dbReference type="EMBL" id="ML977607">
    <property type="protein sequence ID" value="KAF1997992.1"/>
    <property type="molecule type" value="Genomic_DNA"/>
</dbReference>
<organism evidence="2 3">
    <name type="scientific">Amniculicola lignicola CBS 123094</name>
    <dbReference type="NCBI Taxonomy" id="1392246"/>
    <lineage>
        <taxon>Eukaryota</taxon>
        <taxon>Fungi</taxon>
        <taxon>Dikarya</taxon>
        <taxon>Ascomycota</taxon>
        <taxon>Pezizomycotina</taxon>
        <taxon>Dothideomycetes</taxon>
        <taxon>Pleosporomycetidae</taxon>
        <taxon>Pleosporales</taxon>
        <taxon>Amniculicolaceae</taxon>
        <taxon>Amniculicola</taxon>
    </lineage>
</organism>
<reference evidence="2" key="1">
    <citation type="journal article" date="2020" name="Stud. Mycol.">
        <title>101 Dothideomycetes genomes: a test case for predicting lifestyles and emergence of pathogens.</title>
        <authorList>
            <person name="Haridas S."/>
            <person name="Albert R."/>
            <person name="Binder M."/>
            <person name="Bloem J."/>
            <person name="Labutti K."/>
            <person name="Salamov A."/>
            <person name="Andreopoulos B."/>
            <person name="Baker S."/>
            <person name="Barry K."/>
            <person name="Bills G."/>
            <person name="Bluhm B."/>
            <person name="Cannon C."/>
            <person name="Castanera R."/>
            <person name="Culley D."/>
            <person name="Daum C."/>
            <person name="Ezra D."/>
            <person name="Gonzalez J."/>
            <person name="Henrissat B."/>
            <person name="Kuo A."/>
            <person name="Liang C."/>
            <person name="Lipzen A."/>
            <person name="Lutzoni F."/>
            <person name="Magnuson J."/>
            <person name="Mondo S."/>
            <person name="Nolan M."/>
            <person name="Ohm R."/>
            <person name="Pangilinan J."/>
            <person name="Park H.-J."/>
            <person name="Ramirez L."/>
            <person name="Alfaro M."/>
            <person name="Sun H."/>
            <person name="Tritt A."/>
            <person name="Yoshinaga Y."/>
            <person name="Zwiers L.-H."/>
            <person name="Turgeon B."/>
            <person name="Goodwin S."/>
            <person name="Spatafora J."/>
            <person name="Crous P."/>
            <person name="Grigoriev I."/>
        </authorList>
    </citation>
    <scope>NUCLEOTIDE SEQUENCE</scope>
    <source>
        <strain evidence="2">CBS 123094</strain>
    </source>
</reference>
<evidence type="ECO:0000313" key="3">
    <source>
        <dbReference type="Proteomes" id="UP000799779"/>
    </source>
</evidence>
<sequence length="158" mass="17832">MQFRVEARMQALWETCEICAGSEGAGEPQSVPPALTSRPGGFAKRRWSLVPGLARERSSAAANHHADTTSPAGMRQGHAWETQDTCFNSFSSQPRPHRPPRYFIVQVTSTRDLEPFENASPGRWCPLPMLPQEKRAQVMQEHRTCKTQPPLHKLRRCN</sequence>
<dbReference type="Proteomes" id="UP000799779">
    <property type="component" value="Unassembled WGS sequence"/>
</dbReference>